<dbReference type="OrthoDB" id="2003571at2"/>
<dbReference type="AlphaFoldDB" id="A0A1G5FPL3"/>
<sequence length="391" mass="42573">MKKQRMRTTALLTGICTAFMLLAGSVDVRAVDTVTLPLEVYGKDVVSVALPAISEDGESPFDFIIDPQGLIFATDAAKYGGGKVEENATILFRNHDGEYDFSRRSDSLTVKNRSNVPVVVTITASVENLGDIEIAGNTDFGDSDACSMYLAVVDDEGNEKPISEDGEISISTEMRSAPDDAYIYRIDEESGSYSYELSRSPEEIDFDSYSFGLTGYCNPNGNWQDVAVHPVVKVTWKVEPVLSDEEEEEPEQQEELEEAATAASSELTEEQEEAKEPESDTPKATEESGQKDSETTVNKTEAASTETSVTEKRPVLGEQINTEQANTAASVIASVEEKKEDKEKTSEDEATVMRDSEPSNVQEGIDVSESMQPPTQDENAANTASAEQSNE</sequence>
<name>A0A1G5FPL3_9FIRM</name>
<feature type="region of interest" description="Disordered" evidence="1">
    <location>
        <begin position="241"/>
        <end position="391"/>
    </location>
</feature>
<dbReference type="EMBL" id="FMUR01000016">
    <property type="protein sequence ID" value="SCY41121.1"/>
    <property type="molecule type" value="Genomic_DNA"/>
</dbReference>
<evidence type="ECO:0000313" key="4">
    <source>
        <dbReference type="Proteomes" id="UP000183047"/>
    </source>
</evidence>
<feature type="compositionally biased region" description="Polar residues" evidence="1">
    <location>
        <begin position="319"/>
        <end position="329"/>
    </location>
</feature>
<reference evidence="4" key="1">
    <citation type="submission" date="2016-10" db="EMBL/GenBank/DDBJ databases">
        <authorList>
            <person name="Varghese N."/>
            <person name="Submissions S."/>
        </authorList>
    </citation>
    <scope>NUCLEOTIDE SEQUENCE [LARGE SCALE GENOMIC DNA]</scope>
    <source>
        <strain evidence="4">XBD2006</strain>
    </source>
</reference>
<dbReference type="Proteomes" id="UP000183047">
    <property type="component" value="Unassembled WGS sequence"/>
</dbReference>
<feature type="chain" id="PRO_5010370514" description="Cell surface protein" evidence="2">
    <location>
        <begin position="31"/>
        <end position="391"/>
    </location>
</feature>
<feature type="compositionally biased region" description="Basic and acidic residues" evidence="1">
    <location>
        <begin position="335"/>
        <end position="357"/>
    </location>
</feature>
<dbReference type="RefSeq" id="WP_074462938.1">
    <property type="nucleotide sequence ID" value="NZ_FMUR01000016.1"/>
</dbReference>
<feature type="signal peptide" evidence="2">
    <location>
        <begin position="1"/>
        <end position="30"/>
    </location>
</feature>
<evidence type="ECO:0008006" key="5">
    <source>
        <dbReference type="Google" id="ProtNLM"/>
    </source>
</evidence>
<feature type="compositionally biased region" description="Acidic residues" evidence="1">
    <location>
        <begin position="242"/>
        <end position="258"/>
    </location>
</feature>
<organism evidence="3 4">
    <name type="scientific">Butyrivibrio hungatei</name>
    <dbReference type="NCBI Taxonomy" id="185008"/>
    <lineage>
        <taxon>Bacteria</taxon>
        <taxon>Bacillati</taxon>
        <taxon>Bacillota</taxon>
        <taxon>Clostridia</taxon>
        <taxon>Lachnospirales</taxon>
        <taxon>Lachnospiraceae</taxon>
        <taxon>Butyrivibrio</taxon>
    </lineage>
</organism>
<accession>A0A1G5FPL3</accession>
<keyword evidence="2" id="KW-0732">Signal</keyword>
<gene>
    <name evidence="3" type="ORF">SAMN02910451_02480</name>
</gene>
<feature type="compositionally biased region" description="Basic and acidic residues" evidence="1">
    <location>
        <begin position="274"/>
        <end position="294"/>
    </location>
</feature>
<protein>
    <recommendedName>
        <fullName evidence="5">Cell surface protein</fullName>
    </recommendedName>
</protein>
<feature type="compositionally biased region" description="Polar residues" evidence="1">
    <location>
        <begin position="369"/>
        <end position="391"/>
    </location>
</feature>
<keyword evidence="4" id="KW-1185">Reference proteome</keyword>
<evidence type="ECO:0000256" key="1">
    <source>
        <dbReference type="SAM" id="MobiDB-lite"/>
    </source>
</evidence>
<proteinExistence type="predicted"/>
<evidence type="ECO:0000256" key="2">
    <source>
        <dbReference type="SAM" id="SignalP"/>
    </source>
</evidence>
<evidence type="ECO:0000313" key="3">
    <source>
        <dbReference type="EMBL" id="SCY41121.1"/>
    </source>
</evidence>